<feature type="compositionally biased region" description="Low complexity" evidence="1">
    <location>
        <begin position="41"/>
        <end position="62"/>
    </location>
</feature>
<keyword evidence="2" id="KW-1133">Transmembrane helix</keyword>
<dbReference type="Gene3D" id="3.40.390.10">
    <property type="entry name" value="Collagenase (Catalytic Domain)"/>
    <property type="match status" value="1"/>
</dbReference>
<dbReference type="RefSeq" id="WP_188835553.1">
    <property type="nucleotide sequence ID" value="NZ_BMHI01000001.1"/>
</dbReference>
<name>A0A916SYB9_9MICO</name>
<keyword evidence="2" id="KW-0472">Membrane</keyword>
<accession>A0A916SYB9</accession>
<dbReference type="InterPro" id="IPR024079">
    <property type="entry name" value="MetalloPept_cat_dom_sf"/>
</dbReference>
<gene>
    <name evidence="4" type="ORF">GCM10011492_07210</name>
</gene>
<dbReference type="Proteomes" id="UP000636793">
    <property type="component" value="Unassembled WGS sequence"/>
</dbReference>
<reference evidence="4" key="1">
    <citation type="journal article" date="2014" name="Int. J. Syst. Evol. Microbiol.">
        <title>Complete genome sequence of Corynebacterium casei LMG S-19264T (=DSM 44701T), isolated from a smear-ripened cheese.</title>
        <authorList>
            <consortium name="US DOE Joint Genome Institute (JGI-PGF)"/>
            <person name="Walter F."/>
            <person name="Albersmeier A."/>
            <person name="Kalinowski J."/>
            <person name="Ruckert C."/>
        </authorList>
    </citation>
    <scope>NUCLEOTIDE SEQUENCE</scope>
    <source>
        <strain evidence="4">CGMCC 1.15085</strain>
    </source>
</reference>
<protein>
    <recommendedName>
        <fullName evidence="3">DUF3152 domain-containing protein</fullName>
    </recommendedName>
</protein>
<feature type="compositionally biased region" description="Polar residues" evidence="1">
    <location>
        <begin position="93"/>
        <end position="103"/>
    </location>
</feature>
<dbReference type="InterPro" id="IPR022603">
    <property type="entry name" value="DUF3152"/>
</dbReference>
<organism evidence="4 5">
    <name type="scientific">Flexivirga endophytica</name>
    <dbReference type="NCBI Taxonomy" id="1849103"/>
    <lineage>
        <taxon>Bacteria</taxon>
        <taxon>Bacillati</taxon>
        <taxon>Actinomycetota</taxon>
        <taxon>Actinomycetes</taxon>
        <taxon>Micrococcales</taxon>
        <taxon>Dermacoccaceae</taxon>
        <taxon>Flexivirga</taxon>
    </lineage>
</organism>
<dbReference type="GO" id="GO:0008237">
    <property type="term" value="F:metallopeptidase activity"/>
    <property type="evidence" value="ECO:0007669"/>
    <property type="project" value="InterPro"/>
</dbReference>
<evidence type="ECO:0000256" key="2">
    <source>
        <dbReference type="SAM" id="Phobius"/>
    </source>
</evidence>
<dbReference type="SUPFAM" id="SSF55486">
    <property type="entry name" value="Metalloproteases ('zincins'), catalytic domain"/>
    <property type="match status" value="1"/>
</dbReference>
<feature type="region of interest" description="Disordered" evidence="1">
    <location>
        <begin position="41"/>
        <end position="116"/>
    </location>
</feature>
<feature type="transmembrane region" description="Helical" evidence="2">
    <location>
        <begin position="20"/>
        <end position="38"/>
    </location>
</feature>
<proteinExistence type="predicted"/>
<dbReference type="AlphaFoldDB" id="A0A916SYB9"/>
<feature type="domain" description="DUF3152" evidence="3">
    <location>
        <begin position="105"/>
        <end position="275"/>
    </location>
</feature>
<sequence>MHDPHPPSHPSREVRVVRTVVVAAVLIALLSALSGYLLHGRGQSAGARSSGASEAAPAATTHPVPPSTAPAKATTTAKPSATAKSSADPASANSTRSAPSTPITVPANGNGKFTPVLVPQRTDAKTGRVVTYRLNVEGGMHADTAALARTLGAALLDRRGWQGVDGVKFVQVTPNQLAKGKKAQMTISVASPHQVDKLCAPLPTHGGTSCATGQHVILNYKLWARGVVYFKGKLGTYRDYMVNHEVGHALGHGHQLCPRHGAYAPVMEQQTLGLQGCKPWAWPKRPDAQGRA</sequence>
<comment type="caution">
    <text evidence="4">The sequence shown here is derived from an EMBL/GenBank/DDBJ whole genome shotgun (WGS) entry which is preliminary data.</text>
</comment>
<dbReference type="EMBL" id="BMHI01000001">
    <property type="protein sequence ID" value="GGB19907.1"/>
    <property type="molecule type" value="Genomic_DNA"/>
</dbReference>
<reference evidence="4" key="2">
    <citation type="submission" date="2020-09" db="EMBL/GenBank/DDBJ databases">
        <authorList>
            <person name="Sun Q."/>
            <person name="Zhou Y."/>
        </authorList>
    </citation>
    <scope>NUCLEOTIDE SEQUENCE</scope>
    <source>
        <strain evidence="4">CGMCC 1.15085</strain>
    </source>
</reference>
<evidence type="ECO:0000256" key="1">
    <source>
        <dbReference type="SAM" id="MobiDB-lite"/>
    </source>
</evidence>
<dbReference type="Pfam" id="PF11350">
    <property type="entry name" value="DUF3152"/>
    <property type="match status" value="1"/>
</dbReference>
<keyword evidence="5" id="KW-1185">Reference proteome</keyword>
<evidence type="ECO:0000259" key="3">
    <source>
        <dbReference type="Pfam" id="PF11350"/>
    </source>
</evidence>
<feature type="compositionally biased region" description="Low complexity" evidence="1">
    <location>
        <begin position="69"/>
        <end position="92"/>
    </location>
</feature>
<keyword evidence="2" id="KW-0812">Transmembrane</keyword>
<evidence type="ECO:0000313" key="4">
    <source>
        <dbReference type="EMBL" id="GGB19907.1"/>
    </source>
</evidence>
<evidence type="ECO:0000313" key="5">
    <source>
        <dbReference type="Proteomes" id="UP000636793"/>
    </source>
</evidence>